<name>A0A8H6WXZ4_9AGAR</name>
<dbReference type="AlphaFoldDB" id="A0A8H6WXZ4"/>
<evidence type="ECO:0000256" key="1">
    <source>
        <dbReference type="SAM" id="MobiDB-lite"/>
    </source>
</evidence>
<comment type="caution">
    <text evidence="2">The sequence shown here is derived from an EMBL/GenBank/DDBJ whole genome shotgun (WGS) entry which is preliminary data.</text>
</comment>
<dbReference type="Pfam" id="PF18758">
    <property type="entry name" value="KDZ"/>
    <property type="match status" value="1"/>
</dbReference>
<keyword evidence="3" id="KW-1185">Reference proteome</keyword>
<dbReference type="PANTHER" id="PTHR33096:SF1">
    <property type="entry name" value="CXC1-LIKE CYSTEINE CLUSTER ASSOCIATED WITH KDZ TRANSPOSASES DOMAIN-CONTAINING PROTEIN"/>
    <property type="match status" value="1"/>
</dbReference>
<sequence>MDGNDSLKQVLRRSKMDGSEDEPMLGPSTEREDSQDGGDDYFLTREQVDRWAKDRVANILPDDAKNPCSNRWKNMIDDMMSRMWGIFDETGIFLALCRHGFVLVVADMVRSGELSKYPLAIVHELLEAFGLKIGGGYDIGCHFETTLRNSDLGDKAHANRFRSLVGSFHGHAHNRLCQLSFLATYVKGLGLEDLKGCKRYFSRSNGLAKSVRYASKFHRQQDITTFMKQIDDLETYANLSKFLCDNYQQALKILKSEPELKRWMAQEGVENYDSFHVWLEEERNYLLGLENGLPMKREGTVEMEYVKKLMSLEASQYVSTSMLSKSLLTLFRSKLKSILRAEQAALADGAAFNPAPISQVARRHAIEQWNRDMEQVQDLETKLNVSQQWTSDSPEWASMVKVIKDFRYQEALDQIEKIIVERLFEMTKIHQSGTGYKMQKHIAKALQAWSKAIKHAIDRYNSVALDMDPPMPTLSWDEVVNYGFLADFDILRDTRDSICSRPWTRPSYWVAMDNYFKILRAREEIKRLNIEIK</sequence>
<evidence type="ECO:0000313" key="2">
    <source>
        <dbReference type="EMBL" id="KAF7330728.1"/>
    </source>
</evidence>
<reference evidence="2" key="1">
    <citation type="submission" date="2020-05" db="EMBL/GenBank/DDBJ databases">
        <title>Mycena genomes resolve the evolution of fungal bioluminescence.</title>
        <authorList>
            <person name="Tsai I.J."/>
        </authorList>
    </citation>
    <scope>NUCLEOTIDE SEQUENCE</scope>
    <source>
        <strain evidence="2">160909Yilan</strain>
    </source>
</reference>
<dbReference type="InterPro" id="IPR040521">
    <property type="entry name" value="KDZ"/>
</dbReference>
<accession>A0A8H6WXZ4</accession>
<dbReference type="PANTHER" id="PTHR33096">
    <property type="entry name" value="CXC2 DOMAIN-CONTAINING PROTEIN"/>
    <property type="match status" value="1"/>
</dbReference>
<proteinExistence type="predicted"/>
<dbReference type="Proteomes" id="UP000623467">
    <property type="component" value="Unassembled WGS sequence"/>
</dbReference>
<organism evidence="2 3">
    <name type="scientific">Mycena sanguinolenta</name>
    <dbReference type="NCBI Taxonomy" id="230812"/>
    <lineage>
        <taxon>Eukaryota</taxon>
        <taxon>Fungi</taxon>
        <taxon>Dikarya</taxon>
        <taxon>Basidiomycota</taxon>
        <taxon>Agaricomycotina</taxon>
        <taxon>Agaricomycetes</taxon>
        <taxon>Agaricomycetidae</taxon>
        <taxon>Agaricales</taxon>
        <taxon>Marasmiineae</taxon>
        <taxon>Mycenaceae</taxon>
        <taxon>Mycena</taxon>
    </lineage>
</organism>
<protein>
    <submittedName>
        <fullName evidence="2">Uncharacterized protein</fullName>
    </submittedName>
</protein>
<evidence type="ECO:0000313" key="3">
    <source>
        <dbReference type="Proteomes" id="UP000623467"/>
    </source>
</evidence>
<dbReference type="OrthoDB" id="3035502at2759"/>
<dbReference type="EMBL" id="JACAZH010000062">
    <property type="protein sequence ID" value="KAF7330728.1"/>
    <property type="molecule type" value="Genomic_DNA"/>
</dbReference>
<feature type="region of interest" description="Disordered" evidence="1">
    <location>
        <begin position="1"/>
        <end position="39"/>
    </location>
</feature>
<gene>
    <name evidence="2" type="ORF">MSAN_02445400</name>
</gene>